<feature type="compositionally biased region" description="Polar residues" evidence="1">
    <location>
        <begin position="30"/>
        <end position="39"/>
    </location>
</feature>
<proteinExistence type="predicted"/>
<dbReference type="Proteomes" id="UP000245884">
    <property type="component" value="Unassembled WGS sequence"/>
</dbReference>
<organism evidence="2 3">
    <name type="scientific">Jaminaea rosea</name>
    <dbReference type="NCBI Taxonomy" id="1569628"/>
    <lineage>
        <taxon>Eukaryota</taxon>
        <taxon>Fungi</taxon>
        <taxon>Dikarya</taxon>
        <taxon>Basidiomycota</taxon>
        <taxon>Ustilaginomycotina</taxon>
        <taxon>Exobasidiomycetes</taxon>
        <taxon>Microstromatales</taxon>
        <taxon>Microstromatales incertae sedis</taxon>
        <taxon>Jaminaea</taxon>
    </lineage>
</organism>
<reference evidence="2 3" key="1">
    <citation type="journal article" date="2018" name="Mol. Biol. Evol.">
        <title>Broad Genomic Sampling Reveals a Smut Pathogenic Ancestry of the Fungal Clade Ustilaginomycotina.</title>
        <authorList>
            <person name="Kijpornyongpan T."/>
            <person name="Mondo S.J."/>
            <person name="Barry K."/>
            <person name="Sandor L."/>
            <person name="Lee J."/>
            <person name="Lipzen A."/>
            <person name="Pangilinan J."/>
            <person name="LaButti K."/>
            <person name="Hainaut M."/>
            <person name="Henrissat B."/>
            <person name="Grigoriev I.V."/>
            <person name="Spatafora J.W."/>
            <person name="Aime M.C."/>
        </authorList>
    </citation>
    <scope>NUCLEOTIDE SEQUENCE [LARGE SCALE GENOMIC DNA]</scope>
    <source>
        <strain evidence="2 3">MCA 5214</strain>
    </source>
</reference>
<protein>
    <submittedName>
        <fullName evidence="2">Uncharacterized protein</fullName>
    </submittedName>
</protein>
<name>A0A316UKH5_9BASI</name>
<feature type="region of interest" description="Disordered" evidence="1">
    <location>
        <begin position="1"/>
        <end position="263"/>
    </location>
</feature>
<feature type="region of interest" description="Disordered" evidence="1">
    <location>
        <begin position="284"/>
        <end position="303"/>
    </location>
</feature>
<keyword evidence="3" id="KW-1185">Reference proteome</keyword>
<evidence type="ECO:0000313" key="2">
    <source>
        <dbReference type="EMBL" id="PWN25434.1"/>
    </source>
</evidence>
<feature type="compositionally biased region" description="Low complexity" evidence="1">
    <location>
        <begin position="172"/>
        <end position="181"/>
    </location>
</feature>
<evidence type="ECO:0000256" key="1">
    <source>
        <dbReference type="SAM" id="MobiDB-lite"/>
    </source>
</evidence>
<dbReference type="RefSeq" id="XP_025360046.1">
    <property type="nucleotide sequence ID" value="XM_025506940.1"/>
</dbReference>
<feature type="compositionally biased region" description="Basic and acidic residues" evidence="1">
    <location>
        <begin position="203"/>
        <end position="212"/>
    </location>
</feature>
<gene>
    <name evidence="2" type="ORF">BDZ90DRAFT_234249</name>
</gene>
<feature type="compositionally biased region" description="Low complexity" evidence="1">
    <location>
        <begin position="1"/>
        <end position="25"/>
    </location>
</feature>
<evidence type="ECO:0000313" key="3">
    <source>
        <dbReference type="Proteomes" id="UP000245884"/>
    </source>
</evidence>
<dbReference type="GeneID" id="37028763"/>
<dbReference type="EMBL" id="KZ819676">
    <property type="protein sequence ID" value="PWN25434.1"/>
    <property type="molecule type" value="Genomic_DNA"/>
</dbReference>
<feature type="compositionally biased region" description="Low complexity" evidence="1">
    <location>
        <begin position="190"/>
        <end position="201"/>
    </location>
</feature>
<accession>A0A316UKH5</accession>
<feature type="compositionally biased region" description="Basic and acidic residues" evidence="1">
    <location>
        <begin position="239"/>
        <end position="255"/>
    </location>
</feature>
<feature type="compositionally biased region" description="Acidic residues" evidence="1">
    <location>
        <begin position="76"/>
        <end position="86"/>
    </location>
</feature>
<sequence length="325" mass="34852">MIYSNSLIPSSSSSNNDTMDVDMSSPPRTPTNQPSSLPFASTGGVPWAPRRPSRRMDAWVQRGGRSPCPVARESSDSSDEDGDVEMETPARRLFVDADAHAQGSKSSGGLEQDADDVFGSRPARDDEESSSWPRQGAQRRAPRPACLFSSPSEDRHSGAHRLAPAPLSVNTASSRGKASPSPRRRPSPPTSARATAAASSSLLDRRERKRSGEVNLNRPHSSSSSRGQITSHFSPIGKPMRESKPKPKSSADTRRQPPALTPLLLPSWSAATAVPERLPGSAELTRTASEGARPCNSASSSPLRQSFRNLEGCAYQTRRATVAFV</sequence>
<feature type="compositionally biased region" description="Low complexity" evidence="1">
    <location>
        <begin position="133"/>
        <end position="145"/>
    </location>
</feature>
<dbReference type="AlphaFoldDB" id="A0A316UKH5"/>
<feature type="compositionally biased region" description="Polar residues" evidence="1">
    <location>
        <begin position="218"/>
        <end position="233"/>
    </location>
</feature>
<feature type="compositionally biased region" description="Basic and acidic residues" evidence="1">
    <location>
        <begin position="88"/>
        <end position="99"/>
    </location>
</feature>